<dbReference type="EMBL" id="CAJOAZ010000028">
    <property type="protein sequence ID" value="CAF3496202.1"/>
    <property type="molecule type" value="Genomic_DNA"/>
</dbReference>
<dbReference type="CDD" id="cd00377">
    <property type="entry name" value="ICL_PEPM"/>
    <property type="match status" value="1"/>
</dbReference>
<dbReference type="Gene3D" id="1.25.40.10">
    <property type="entry name" value="Tetratricopeptide repeat domain"/>
    <property type="match status" value="1"/>
</dbReference>
<organism evidence="3 4">
    <name type="scientific">Adineta steineri</name>
    <dbReference type="NCBI Taxonomy" id="433720"/>
    <lineage>
        <taxon>Eukaryota</taxon>
        <taxon>Metazoa</taxon>
        <taxon>Spiralia</taxon>
        <taxon>Gnathifera</taxon>
        <taxon>Rotifera</taxon>
        <taxon>Eurotatoria</taxon>
        <taxon>Bdelloidea</taxon>
        <taxon>Adinetida</taxon>
        <taxon>Adinetidae</taxon>
        <taxon>Adineta</taxon>
    </lineage>
</organism>
<accession>A0A818GZ79</accession>
<evidence type="ECO:0000313" key="2">
    <source>
        <dbReference type="EMBL" id="CAF1037048.1"/>
    </source>
</evidence>
<sequence length="697" mass="78330">MSTSSDTNEDDRIVAKCYVELGYVTKEKGEYDESLRYHRQSLEIFERIDDALCVADSHLNIAEVYKAKGELKQAMCEYEKGLTLYEDVYVDDANKNSDSGTDLSLNSSYCDLQHTKSLSKSEEILPQVTRINILGKDTSIHSPRDPANVNIINTSIASLNLINFSLSKKLSELEGISHLTTSVDDSAMILSKNLTDKRLNSLSSSRTSDLEVFDDPDIFAPISSSDFTYETSDETKPEENDIIDICTPFLSSFEMTNQDQLSSNTNYLLSNTKSDKEINNNHFGSTRRISHYLPNKQFLIILFTVFLAYASCRLFYDSTRNKTIASSSSDSSVNIQSRIQNDRDDLNKQLRKLLLWRKTQILSLDKENRRAIEEFLITNSDGRSSYDTLQQVTCRTIVSSIGMDSTGRKKRPVWKKLIAEHAPLLLPAAHDALTARIIERIGFKAYQIGGFALNGARHAYPDLDLTHFGEERHGFYDIISASSLPVMIDADDCYGDVKNVTRTIRGYEALGASALFFEDQQAPKRCGHLKGKRLISAKAMVWKIRAALAARSESDFFIIARTDAIEAYGLDEALRRGEQYLQAGADGLFIEGPRSIEDIECIGRHFKGASLCVNIFEGGGRTPWVSPNDLHKMGFSMILYPTTILFRVTHAIEQAAADLIAGKQLSAKDSVNFKAYEDIVGLPQWKEIEEKFHHEEQ</sequence>
<protein>
    <recommendedName>
        <fullName evidence="5">Isocitrate lyase</fullName>
    </recommendedName>
</protein>
<dbReference type="InterPro" id="IPR018523">
    <property type="entry name" value="Isocitrate_lyase_ph_CS"/>
</dbReference>
<gene>
    <name evidence="2" type="ORF">JYZ213_LOCUS17925</name>
    <name evidence="3" type="ORF">OXD698_LOCUS1037</name>
</gene>
<dbReference type="Pfam" id="PF13424">
    <property type="entry name" value="TPR_12"/>
    <property type="match status" value="1"/>
</dbReference>
<dbReference type="EMBL" id="CAJNOG010000171">
    <property type="protein sequence ID" value="CAF1037048.1"/>
    <property type="molecule type" value="Genomic_DNA"/>
</dbReference>
<dbReference type="SUPFAM" id="SSF51621">
    <property type="entry name" value="Phosphoenolpyruvate/pyruvate domain"/>
    <property type="match status" value="1"/>
</dbReference>
<dbReference type="PANTHER" id="PTHR42905">
    <property type="entry name" value="PHOSPHOENOLPYRUVATE CARBOXYLASE"/>
    <property type="match status" value="1"/>
</dbReference>
<keyword evidence="1" id="KW-0802">TPR repeat</keyword>
<dbReference type="Proteomes" id="UP000663845">
    <property type="component" value="Unassembled WGS sequence"/>
</dbReference>
<dbReference type="GO" id="GO:0016833">
    <property type="term" value="F:oxo-acid-lyase activity"/>
    <property type="evidence" value="ECO:0007669"/>
    <property type="project" value="UniProtKB-ARBA"/>
</dbReference>
<dbReference type="SUPFAM" id="SSF48452">
    <property type="entry name" value="TPR-like"/>
    <property type="match status" value="1"/>
</dbReference>
<reference evidence="3" key="1">
    <citation type="submission" date="2021-02" db="EMBL/GenBank/DDBJ databases">
        <authorList>
            <person name="Nowell W R."/>
        </authorList>
    </citation>
    <scope>NUCLEOTIDE SEQUENCE</scope>
</reference>
<dbReference type="PROSITE" id="PS00161">
    <property type="entry name" value="ISOCITRATE_LYASE"/>
    <property type="match status" value="1"/>
</dbReference>
<evidence type="ECO:0000313" key="4">
    <source>
        <dbReference type="Proteomes" id="UP000663844"/>
    </source>
</evidence>
<dbReference type="SMART" id="SM00028">
    <property type="entry name" value="TPR"/>
    <property type="match status" value="2"/>
</dbReference>
<evidence type="ECO:0000256" key="1">
    <source>
        <dbReference type="PROSITE-ProRule" id="PRU00339"/>
    </source>
</evidence>
<feature type="repeat" description="TPR" evidence="1">
    <location>
        <begin position="55"/>
        <end position="88"/>
    </location>
</feature>
<dbReference type="Gene3D" id="3.20.20.60">
    <property type="entry name" value="Phosphoenolpyruvate-binding domains"/>
    <property type="match status" value="1"/>
</dbReference>
<dbReference type="AlphaFoldDB" id="A0A818GZ79"/>
<feature type="repeat" description="TPR" evidence="1">
    <location>
        <begin position="15"/>
        <end position="48"/>
    </location>
</feature>
<dbReference type="PANTHER" id="PTHR42905:SF5">
    <property type="entry name" value="CARBOXYVINYL-CARBOXYPHOSPHONATE PHOSPHORYLMUTASE, CHLOROPLASTIC"/>
    <property type="match status" value="1"/>
</dbReference>
<dbReference type="PROSITE" id="PS50005">
    <property type="entry name" value="TPR"/>
    <property type="match status" value="2"/>
</dbReference>
<dbReference type="InterPro" id="IPR040442">
    <property type="entry name" value="Pyrv_kinase-like_dom_sf"/>
</dbReference>
<evidence type="ECO:0008006" key="5">
    <source>
        <dbReference type="Google" id="ProtNLM"/>
    </source>
</evidence>
<dbReference type="InterPro" id="IPR039556">
    <property type="entry name" value="ICL/PEPM"/>
</dbReference>
<dbReference type="InterPro" id="IPR019734">
    <property type="entry name" value="TPR_rpt"/>
</dbReference>
<dbReference type="Pfam" id="PF13714">
    <property type="entry name" value="PEP_mutase"/>
    <property type="match status" value="1"/>
</dbReference>
<comment type="caution">
    <text evidence="3">The sequence shown here is derived from an EMBL/GenBank/DDBJ whole genome shotgun (WGS) entry which is preliminary data.</text>
</comment>
<name>A0A818GZ79_9BILA</name>
<proteinExistence type="predicted"/>
<evidence type="ECO:0000313" key="3">
    <source>
        <dbReference type="EMBL" id="CAF3496202.1"/>
    </source>
</evidence>
<dbReference type="Proteomes" id="UP000663844">
    <property type="component" value="Unassembled WGS sequence"/>
</dbReference>
<dbReference type="InterPro" id="IPR011990">
    <property type="entry name" value="TPR-like_helical_dom_sf"/>
</dbReference>
<dbReference type="InterPro" id="IPR015813">
    <property type="entry name" value="Pyrv/PenolPyrv_kinase-like_dom"/>
</dbReference>